<feature type="compositionally biased region" description="Low complexity" evidence="11">
    <location>
        <begin position="260"/>
        <end position="285"/>
    </location>
</feature>
<comment type="similarity">
    <text evidence="1 10">Belongs to the peroxin-14 family.</text>
</comment>
<dbReference type="PANTHER" id="PTHR23058">
    <property type="entry name" value="PEROXISOMAL MEMBRANE PROTEIN PEX14"/>
    <property type="match status" value="1"/>
</dbReference>
<dbReference type="InterPro" id="IPR036388">
    <property type="entry name" value="WH-like_DNA-bd_sf"/>
</dbReference>
<dbReference type="EMBL" id="MBFT01001175">
    <property type="protein sequence ID" value="PVU85006.1"/>
    <property type="molecule type" value="Genomic_DNA"/>
</dbReference>
<name>A0A2T9XY27_9FUNG</name>
<evidence type="ECO:0000259" key="12">
    <source>
        <dbReference type="Pfam" id="PF04695"/>
    </source>
</evidence>
<feature type="compositionally biased region" description="Polar residues" evidence="11">
    <location>
        <begin position="311"/>
        <end position="341"/>
    </location>
</feature>
<proteinExistence type="inferred from homology"/>
<feature type="compositionally biased region" description="Polar residues" evidence="11">
    <location>
        <begin position="357"/>
        <end position="373"/>
    </location>
</feature>
<dbReference type="STRING" id="61424.A0A2T9XY27"/>
<feature type="region of interest" description="Disordered" evidence="11">
    <location>
        <begin position="49"/>
        <end position="80"/>
    </location>
</feature>
<dbReference type="Pfam" id="PF04695">
    <property type="entry name" value="Pex14_N"/>
    <property type="match status" value="1"/>
</dbReference>
<evidence type="ECO:0000256" key="10">
    <source>
        <dbReference type="RuleBase" id="RU367032"/>
    </source>
</evidence>
<keyword evidence="5 10" id="KW-0472">Membrane</keyword>
<evidence type="ECO:0000256" key="9">
    <source>
        <dbReference type="ARBA" id="ARBA00046271"/>
    </source>
</evidence>
<comment type="caution">
    <text evidence="13">The sequence shown here is derived from an EMBL/GenBank/DDBJ whole genome shotgun (WGS) entry which is preliminary data.</text>
</comment>
<protein>
    <recommendedName>
        <fullName evidence="7 10">Peroxisomal membrane protein PEX14</fullName>
    </recommendedName>
    <alternativeName>
        <fullName evidence="8 10">Peroxin-14</fullName>
    </alternativeName>
</protein>
<dbReference type="Proteomes" id="UP000245699">
    <property type="component" value="Unassembled WGS sequence"/>
</dbReference>
<evidence type="ECO:0000256" key="4">
    <source>
        <dbReference type="ARBA" id="ARBA00023010"/>
    </source>
</evidence>
<dbReference type="GO" id="GO:0016560">
    <property type="term" value="P:protein import into peroxisome matrix, docking"/>
    <property type="evidence" value="ECO:0007669"/>
    <property type="project" value="UniProtKB-UniRule"/>
</dbReference>
<keyword evidence="4" id="KW-0811">Translocation</keyword>
<evidence type="ECO:0000256" key="5">
    <source>
        <dbReference type="ARBA" id="ARBA00023136"/>
    </source>
</evidence>
<feature type="region of interest" description="Disordered" evidence="11">
    <location>
        <begin position="256"/>
        <end position="292"/>
    </location>
</feature>
<organism evidence="13 14">
    <name type="scientific">Furculomyces boomerangus</name>
    <dbReference type="NCBI Taxonomy" id="61424"/>
    <lineage>
        <taxon>Eukaryota</taxon>
        <taxon>Fungi</taxon>
        <taxon>Fungi incertae sedis</taxon>
        <taxon>Zoopagomycota</taxon>
        <taxon>Kickxellomycotina</taxon>
        <taxon>Harpellomycetes</taxon>
        <taxon>Harpellales</taxon>
        <taxon>Harpellaceae</taxon>
        <taxon>Furculomyces</taxon>
    </lineage>
</organism>
<dbReference type="InterPro" id="IPR025655">
    <property type="entry name" value="PEX14"/>
</dbReference>
<dbReference type="AlphaFoldDB" id="A0A2T9XY27"/>
<comment type="function">
    <text evidence="10">Component of the PEX13-PEX14 docking complex, a translocon channel that specifically mediates the import of peroxisomal cargo proteins bound to PEX5 receptor. The PEX13-PEX14 docking complex forms a large import pore which can be opened to a diameter of about 9 nm. Mechanistically, PEX5 receptor along with cargo proteins associates with the PEX14 subunit of the PEX13-PEX14 docking complex in the cytosol, leading to the insertion of the receptor into the organelle membrane with the concomitant translocation of the cargo into the peroxisome matrix.</text>
</comment>
<evidence type="ECO:0000256" key="8">
    <source>
        <dbReference type="ARBA" id="ARBA00029691"/>
    </source>
</evidence>
<keyword evidence="2 10" id="KW-0813">Transport</keyword>
<dbReference type="Gene3D" id="1.10.10.10">
    <property type="entry name" value="Winged helix-like DNA-binding domain superfamily/Winged helix DNA-binding domain"/>
    <property type="match status" value="1"/>
</dbReference>
<dbReference type="InterPro" id="IPR006785">
    <property type="entry name" value="Pex14_N"/>
</dbReference>
<evidence type="ECO:0000256" key="11">
    <source>
        <dbReference type="SAM" id="MobiDB-lite"/>
    </source>
</evidence>
<evidence type="ECO:0000256" key="6">
    <source>
        <dbReference type="ARBA" id="ARBA00023140"/>
    </source>
</evidence>
<evidence type="ECO:0000256" key="1">
    <source>
        <dbReference type="ARBA" id="ARBA00005443"/>
    </source>
</evidence>
<feature type="domain" description="Peroxisome membrane anchor protein Pex14p N-terminal" evidence="12">
    <location>
        <begin position="5"/>
        <end position="48"/>
    </location>
</feature>
<dbReference type="GO" id="GO:1990429">
    <property type="term" value="C:peroxisomal importomer complex"/>
    <property type="evidence" value="ECO:0007669"/>
    <property type="project" value="TreeGrafter"/>
</dbReference>
<dbReference type="OrthoDB" id="441517at2759"/>
<accession>A0A2T9XY27</accession>
<evidence type="ECO:0000256" key="2">
    <source>
        <dbReference type="ARBA" id="ARBA00022448"/>
    </source>
</evidence>
<dbReference type="GO" id="GO:0005778">
    <property type="term" value="C:peroxisomal membrane"/>
    <property type="evidence" value="ECO:0007669"/>
    <property type="project" value="UniProtKB-SubCell"/>
</dbReference>
<dbReference type="PANTHER" id="PTHR23058:SF0">
    <property type="entry name" value="PEROXISOMAL MEMBRANE PROTEIN PEX14"/>
    <property type="match status" value="1"/>
</dbReference>
<evidence type="ECO:0000313" key="14">
    <source>
        <dbReference type="Proteomes" id="UP000245699"/>
    </source>
</evidence>
<dbReference type="GO" id="GO:0005102">
    <property type="term" value="F:signaling receptor binding"/>
    <property type="evidence" value="ECO:0007669"/>
    <property type="project" value="TreeGrafter"/>
</dbReference>
<evidence type="ECO:0000256" key="3">
    <source>
        <dbReference type="ARBA" id="ARBA00022927"/>
    </source>
</evidence>
<reference evidence="13 14" key="1">
    <citation type="journal article" date="2018" name="MBio">
        <title>Comparative Genomics Reveals the Core Gene Toolbox for the Fungus-Insect Symbiosis.</title>
        <authorList>
            <person name="Wang Y."/>
            <person name="Stata M."/>
            <person name="Wang W."/>
            <person name="Stajich J.E."/>
            <person name="White M.M."/>
            <person name="Moncalvo J.M."/>
        </authorList>
    </citation>
    <scope>NUCLEOTIDE SEQUENCE [LARGE SCALE GENOMIC DNA]</scope>
    <source>
        <strain evidence="13 14">AUS-77-4</strain>
    </source>
</reference>
<comment type="subcellular location">
    <subcellularLocation>
        <location evidence="9 10">Peroxisome membrane</location>
    </subcellularLocation>
</comment>
<evidence type="ECO:0000313" key="13">
    <source>
        <dbReference type="EMBL" id="PVU85006.1"/>
    </source>
</evidence>
<gene>
    <name evidence="13" type="ORF">BB559_007256</name>
</gene>
<keyword evidence="6 10" id="KW-0576">Peroxisome</keyword>
<keyword evidence="3 10" id="KW-0653">Protein transport</keyword>
<feature type="region of interest" description="Disordered" evidence="11">
    <location>
        <begin position="304"/>
        <end position="373"/>
    </location>
</feature>
<feature type="compositionally biased region" description="Low complexity" evidence="11">
    <location>
        <begin position="56"/>
        <end position="77"/>
    </location>
</feature>
<evidence type="ECO:0000256" key="7">
    <source>
        <dbReference type="ARBA" id="ARBA00029502"/>
    </source>
</evidence>
<sequence>MSAPREDVVNSAVRFLSDPKVQSASLAKQISFLETKGLTSQEIERALEISKLNEQTSPETNTTLTSTNSNTSSNPLLAQNPQYSIPNNPYQAYPPPPPRPKHDWKDFFIAAVIASGLGYGLYEFTKRILIPYFTNSKTQKLEEGQDEIKSSLAKTLEQLENISSALNRTATSIEESNKNFGTALERIEKLSQTMLDEAQQSKLDSNLDVENKLSELSNAISEATNKISGKNSSTSISDLQSELRSMKALLITKRVPPPSSVVTPTTTATNIPAFSSPSQFTPTPSVDLPSSSVAADLPGSSAVVSFPVPQHTENQSTKSSTVEELPESNSQSTDHLASTVTPVPEPEKAVEVDSTPVLPTTSNPSIPAWQLST</sequence>
<keyword evidence="14" id="KW-1185">Reference proteome</keyword>